<proteinExistence type="predicted"/>
<protein>
    <submittedName>
        <fullName evidence="1">Uncharacterized protein</fullName>
    </submittedName>
</protein>
<sequence length="81" mass="9028">VFSIRSSQSPKTDFYPSAKEYVFRGQGHTHAKEIGVSDTVKTQIGESVLKECIYCGSQLANFTSTRHGLSIVFNLWNGIMK</sequence>
<reference evidence="2" key="1">
    <citation type="journal article" date="2019" name="Int. J. Syst. Evol. Microbiol.">
        <title>The Global Catalogue of Microorganisms (GCM) 10K type strain sequencing project: providing services to taxonomists for standard genome sequencing and annotation.</title>
        <authorList>
            <consortium name="The Broad Institute Genomics Platform"/>
            <consortium name="The Broad Institute Genome Sequencing Center for Infectious Disease"/>
            <person name="Wu L."/>
            <person name="Ma J."/>
        </authorList>
    </citation>
    <scope>NUCLEOTIDE SEQUENCE [LARGE SCALE GENOMIC DNA]</scope>
    <source>
        <strain evidence="2">CCUG 39402</strain>
    </source>
</reference>
<dbReference type="EMBL" id="JBHSRS010000062">
    <property type="protein sequence ID" value="MFC6282055.1"/>
    <property type="molecule type" value="Genomic_DNA"/>
</dbReference>
<keyword evidence="2" id="KW-1185">Reference proteome</keyword>
<dbReference type="Proteomes" id="UP001596270">
    <property type="component" value="Unassembled WGS sequence"/>
</dbReference>
<evidence type="ECO:0000313" key="2">
    <source>
        <dbReference type="Proteomes" id="UP001596270"/>
    </source>
</evidence>
<name>A0ABW1TXJ8_9BURK</name>
<feature type="non-terminal residue" evidence="1">
    <location>
        <position position="1"/>
    </location>
</feature>
<dbReference type="RefSeq" id="WP_377413699.1">
    <property type="nucleotide sequence ID" value="NZ_JBHSRS010000062.1"/>
</dbReference>
<gene>
    <name evidence="1" type="ORF">ACFQND_12540</name>
</gene>
<comment type="caution">
    <text evidence="1">The sequence shown here is derived from an EMBL/GenBank/DDBJ whole genome shotgun (WGS) entry which is preliminary data.</text>
</comment>
<accession>A0ABW1TXJ8</accession>
<organism evidence="1 2">
    <name type="scientific">Polaromonas aquatica</name>
    <dbReference type="NCBI Taxonomy" id="332657"/>
    <lineage>
        <taxon>Bacteria</taxon>
        <taxon>Pseudomonadati</taxon>
        <taxon>Pseudomonadota</taxon>
        <taxon>Betaproteobacteria</taxon>
        <taxon>Burkholderiales</taxon>
        <taxon>Comamonadaceae</taxon>
        <taxon>Polaromonas</taxon>
    </lineage>
</organism>
<evidence type="ECO:0000313" key="1">
    <source>
        <dbReference type="EMBL" id="MFC6282055.1"/>
    </source>
</evidence>